<comment type="caution">
    <text evidence="2">The sequence shown here is derived from an EMBL/GenBank/DDBJ whole genome shotgun (WGS) entry which is preliminary data.</text>
</comment>
<evidence type="ECO:0000256" key="1">
    <source>
        <dbReference type="SAM" id="Phobius"/>
    </source>
</evidence>
<evidence type="ECO:0000313" key="3">
    <source>
        <dbReference type="Proteomes" id="UP001165270"/>
    </source>
</evidence>
<keyword evidence="1" id="KW-0812">Transmembrane</keyword>
<organism evidence="2 3">
    <name type="scientific">Streptomyces spinosisporus</name>
    <dbReference type="NCBI Taxonomy" id="2927582"/>
    <lineage>
        <taxon>Bacteria</taxon>
        <taxon>Bacillati</taxon>
        <taxon>Actinomycetota</taxon>
        <taxon>Actinomycetes</taxon>
        <taxon>Kitasatosporales</taxon>
        <taxon>Streptomycetaceae</taxon>
        <taxon>Streptomyces</taxon>
    </lineage>
</organism>
<feature type="transmembrane region" description="Helical" evidence="1">
    <location>
        <begin position="17"/>
        <end position="36"/>
    </location>
</feature>
<feature type="transmembrane region" description="Helical" evidence="1">
    <location>
        <begin position="82"/>
        <end position="99"/>
    </location>
</feature>
<dbReference type="Proteomes" id="UP001165270">
    <property type="component" value="Unassembled WGS sequence"/>
</dbReference>
<reference evidence="2" key="1">
    <citation type="submission" date="2022-03" db="EMBL/GenBank/DDBJ databases">
        <title>Streptomyces 7R015 and 7R016 isolated from Barleria lupulina in Thailand.</title>
        <authorList>
            <person name="Kanchanasin P."/>
            <person name="Phongsopitanun W."/>
            <person name="Tanasupawat S."/>
        </authorList>
    </citation>
    <scope>NUCLEOTIDE SEQUENCE</scope>
    <source>
        <strain evidence="2">7R016</strain>
    </source>
</reference>
<keyword evidence="3" id="KW-1185">Reference proteome</keyword>
<sequence length="107" mass="11339">MPTEVIDMLAGLTVERAVFLALMLFGTPAAVVLYVANTDLDLRTPVIRAAGSVHQAAVHAGHDVNRWLALALAHAAQLRDRARLILIAGLLLAVAYLDTTSNNGGSR</sequence>
<accession>A0ABS9XWQ0</accession>
<dbReference type="EMBL" id="JALDAX010000038">
    <property type="protein sequence ID" value="MCI3246503.1"/>
    <property type="molecule type" value="Genomic_DNA"/>
</dbReference>
<dbReference type="RefSeq" id="WP_242713835.1">
    <property type="nucleotide sequence ID" value="NZ_JALDAX010000038.1"/>
</dbReference>
<protein>
    <submittedName>
        <fullName evidence="2">Uncharacterized protein</fullName>
    </submittedName>
</protein>
<gene>
    <name evidence="2" type="ORF">MQN93_43170</name>
</gene>
<keyword evidence="1" id="KW-0472">Membrane</keyword>
<evidence type="ECO:0000313" key="2">
    <source>
        <dbReference type="EMBL" id="MCI3246503.1"/>
    </source>
</evidence>
<keyword evidence="1" id="KW-1133">Transmembrane helix</keyword>
<name>A0ABS9XWQ0_9ACTN</name>
<proteinExistence type="predicted"/>